<dbReference type="InterPro" id="IPR036388">
    <property type="entry name" value="WH-like_DNA-bd_sf"/>
</dbReference>
<name>A0A897MXK1_9EURY</name>
<reference evidence="3" key="1">
    <citation type="submission" date="2020-11" db="EMBL/GenBank/DDBJ databases">
        <title>Carbohydrate-dependent, anaerobic sulfur respiration: A novel catabolism in halophilic archaea.</title>
        <authorList>
            <person name="Sorokin D.Y."/>
            <person name="Messina E."/>
            <person name="Smedile F."/>
            <person name="La Cono V."/>
            <person name="Hallsworth J.E."/>
            <person name="Yakimov M.M."/>
        </authorList>
    </citation>
    <scope>NUCLEOTIDE SEQUENCE</scope>
    <source>
        <strain evidence="3">HSR12-1</strain>
    </source>
</reference>
<dbReference type="SUPFAM" id="SSF53335">
    <property type="entry name" value="S-adenosyl-L-methionine-dependent methyltransferases"/>
    <property type="match status" value="1"/>
</dbReference>
<dbReference type="InterPro" id="IPR041698">
    <property type="entry name" value="Methyltransf_25"/>
</dbReference>
<protein>
    <submittedName>
        <fullName evidence="3">SAM-dependent methyltransferase</fullName>
    </submittedName>
</protein>
<dbReference type="InterPro" id="IPR029063">
    <property type="entry name" value="SAM-dependent_MTases_sf"/>
</dbReference>
<keyword evidence="3" id="KW-0808">Transferase</keyword>
<dbReference type="Proteomes" id="UP000663525">
    <property type="component" value="Chromosome"/>
</dbReference>
<feature type="region of interest" description="Disordered" evidence="1">
    <location>
        <begin position="67"/>
        <end position="87"/>
    </location>
</feature>
<evidence type="ECO:0000313" key="3">
    <source>
        <dbReference type="EMBL" id="QSG05352.1"/>
    </source>
</evidence>
<dbReference type="RefSeq" id="WP_229115175.1">
    <property type="nucleotide sequence ID" value="NZ_CP064787.1"/>
</dbReference>
<sequence length="309" mass="33658">MGSDSIYDRHHEVFLLWACRETGVFDALFAGHGRPDAVAEHAGITDRASGIVLDALADSGYVRETKDGYEPTDELRGFDPGTPPVERGILPHRVDSLENYIRLPETMRTGESPEPTEEGFKNYMGAMASIPDGTLRAIVTAAEHAHPRPERVLDVGGGPGRFSAEFARRGAAVTLLDQPEVLDLLADHHADLDVDVVEGDARQSLPAGFDLVFSARMTVSLSLPGIREYFGNVFEALELGGTFAGAEWVRGRADVAERFGVHMLSMSDVGNTYTEDAYRSALESAGFTDPEIQEVPDTRFQLVVGRKPE</sequence>
<dbReference type="GO" id="GO:0032259">
    <property type="term" value="P:methylation"/>
    <property type="evidence" value="ECO:0007669"/>
    <property type="project" value="UniProtKB-KW"/>
</dbReference>
<dbReference type="GO" id="GO:0008168">
    <property type="term" value="F:methyltransferase activity"/>
    <property type="evidence" value="ECO:0007669"/>
    <property type="project" value="UniProtKB-KW"/>
</dbReference>
<dbReference type="GeneID" id="68854633"/>
<dbReference type="AlphaFoldDB" id="A0A897MXK1"/>
<dbReference type="EMBL" id="CP064787">
    <property type="protein sequence ID" value="QSG05352.1"/>
    <property type="molecule type" value="Genomic_DNA"/>
</dbReference>
<dbReference type="Gene3D" id="3.40.50.150">
    <property type="entry name" value="Vaccinia Virus protein VP39"/>
    <property type="match status" value="1"/>
</dbReference>
<feature type="domain" description="Methyltransferase" evidence="2">
    <location>
        <begin position="152"/>
        <end position="241"/>
    </location>
</feature>
<evidence type="ECO:0000259" key="2">
    <source>
        <dbReference type="Pfam" id="PF13649"/>
    </source>
</evidence>
<organism evidence="3 4">
    <name type="scientific">Halapricum desulfuricans</name>
    <dbReference type="NCBI Taxonomy" id="2841257"/>
    <lineage>
        <taxon>Archaea</taxon>
        <taxon>Methanobacteriati</taxon>
        <taxon>Methanobacteriota</taxon>
        <taxon>Stenosarchaea group</taxon>
        <taxon>Halobacteria</taxon>
        <taxon>Halobacteriales</taxon>
        <taxon>Haloarculaceae</taxon>
        <taxon>Halapricum</taxon>
    </lineage>
</organism>
<feature type="compositionally biased region" description="Basic and acidic residues" evidence="1">
    <location>
        <begin position="67"/>
        <end position="77"/>
    </location>
</feature>
<keyword evidence="3" id="KW-0489">Methyltransferase</keyword>
<dbReference type="CDD" id="cd02440">
    <property type="entry name" value="AdoMet_MTases"/>
    <property type="match status" value="1"/>
</dbReference>
<accession>A0A897MXK1</accession>
<dbReference type="Gene3D" id="1.10.10.10">
    <property type="entry name" value="Winged helix-like DNA-binding domain superfamily/Winged helix DNA-binding domain"/>
    <property type="match status" value="1"/>
</dbReference>
<evidence type="ECO:0000256" key="1">
    <source>
        <dbReference type="SAM" id="MobiDB-lite"/>
    </source>
</evidence>
<evidence type="ECO:0000313" key="4">
    <source>
        <dbReference type="Proteomes" id="UP000663525"/>
    </source>
</evidence>
<gene>
    <name evidence="3" type="ORF">HSR121_1004</name>
</gene>
<dbReference type="Pfam" id="PF13649">
    <property type="entry name" value="Methyltransf_25"/>
    <property type="match status" value="1"/>
</dbReference>
<proteinExistence type="predicted"/>